<feature type="region of interest" description="Disordered" evidence="4">
    <location>
        <begin position="887"/>
        <end position="934"/>
    </location>
</feature>
<proteinExistence type="predicted"/>
<dbReference type="SMART" id="SM00501">
    <property type="entry name" value="BRIGHT"/>
    <property type="match status" value="1"/>
</dbReference>
<feature type="compositionally biased region" description="Low complexity" evidence="4">
    <location>
        <begin position="133"/>
        <end position="145"/>
    </location>
</feature>
<reference evidence="6 7" key="1">
    <citation type="submission" date="2019-01" db="EMBL/GenBank/DDBJ databases">
        <authorList>
            <person name="Sayadi A."/>
        </authorList>
    </citation>
    <scope>NUCLEOTIDE SEQUENCE [LARGE SCALE GENOMIC DNA]</scope>
</reference>
<evidence type="ECO:0000256" key="1">
    <source>
        <dbReference type="ARBA" id="ARBA00023015"/>
    </source>
</evidence>
<dbReference type="InterPro" id="IPR001606">
    <property type="entry name" value="ARID_dom"/>
</dbReference>
<dbReference type="GO" id="GO:0000976">
    <property type="term" value="F:transcription cis-regulatory region binding"/>
    <property type="evidence" value="ECO:0007669"/>
    <property type="project" value="TreeGrafter"/>
</dbReference>
<evidence type="ECO:0000256" key="2">
    <source>
        <dbReference type="ARBA" id="ARBA00023163"/>
    </source>
</evidence>
<feature type="region of interest" description="Disordered" evidence="4">
    <location>
        <begin position="274"/>
        <end position="332"/>
    </location>
</feature>
<feature type="compositionally biased region" description="Basic and acidic residues" evidence="4">
    <location>
        <begin position="607"/>
        <end position="618"/>
    </location>
</feature>
<feature type="region of interest" description="Disordered" evidence="4">
    <location>
        <begin position="429"/>
        <end position="525"/>
    </location>
</feature>
<feature type="compositionally biased region" description="Polar residues" evidence="4">
    <location>
        <begin position="891"/>
        <end position="901"/>
    </location>
</feature>
<feature type="compositionally biased region" description="Polar residues" evidence="4">
    <location>
        <begin position="506"/>
        <end position="518"/>
    </location>
</feature>
<feature type="region of interest" description="Disordered" evidence="4">
    <location>
        <begin position="947"/>
        <end position="972"/>
    </location>
</feature>
<dbReference type="SMART" id="SM01014">
    <property type="entry name" value="ARID"/>
    <property type="match status" value="1"/>
</dbReference>
<evidence type="ECO:0000256" key="3">
    <source>
        <dbReference type="ARBA" id="ARBA00023242"/>
    </source>
</evidence>
<feature type="compositionally biased region" description="Polar residues" evidence="4">
    <location>
        <begin position="908"/>
        <end position="921"/>
    </location>
</feature>
<evidence type="ECO:0000313" key="6">
    <source>
        <dbReference type="EMBL" id="VEN56821.1"/>
    </source>
</evidence>
<dbReference type="EMBL" id="CAACVG010010849">
    <property type="protein sequence ID" value="VEN56821.1"/>
    <property type="molecule type" value="Genomic_DNA"/>
</dbReference>
<feature type="compositionally biased region" description="Low complexity" evidence="4">
    <location>
        <begin position="288"/>
        <end position="300"/>
    </location>
</feature>
<dbReference type="Gene3D" id="1.10.150.60">
    <property type="entry name" value="ARID DNA-binding domain"/>
    <property type="match status" value="1"/>
</dbReference>
<feature type="region of interest" description="Disordered" evidence="4">
    <location>
        <begin position="715"/>
        <end position="741"/>
    </location>
</feature>
<dbReference type="PANTHER" id="PTHR13964">
    <property type="entry name" value="RBP-RELATED"/>
    <property type="match status" value="1"/>
</dbReference>
<dbReference type="GO" id="GO:0005634">
    <property type="term" value="C:nucleus"/>
    <property type="evidence" value="ECO:0007669"/>
    <property type="project" value="TreeGrafter"/>
</dbReference>
<dbReference type="Proteomes" id="UP000410492">
    <property type="component" value="Unassembled WGS sequence"/>
</dbReference>
<organism evidence="6 7">
    <name type="scientific">Callosobruchus maculatus</name>
    <name type="common">Southern cowpea weevil</name>
    <name type="synonym">Pulse bruchid</name>
    <dbReference type="NCBI Taxonomy" id="64391"/>
    <lineage>
        <taxon>Eukaryota</taxon>
        <taxon>Metazoa</taxon>
        <taxon>Ecdysozoa</taxon>
        <taxon>Arthropoda</taxon>
        <taxon>Hexapoda</taxon>
        <taxon>Insecta</taxon>
        <taxon>Pterygota</taxon>
        <taxon>Neoptera</taxon>
        <taxon>Endopterygota</taxon>
        <taxon>Coleoptera</taxon>
        <taxon>Polyphaga</taxon>
        <taxon>Cucujiformia</taxon>
        <taxon>Chrysomeloidea</taxon>
        <taxon>Chrysomelidae</taxon>
        <taxon>Bruchinae</taxon>
        <taxon>Bruchini</taxon>
        <taxon>Callosobruchus</taxon>
    </lineage>
</organism>
<protein>
    <recommendedName>
        <fullName evidence="5">ARID domain-containing protein</fullName>
    </recommendedName>
</protein>
<sequence>MDNNDVQLVGGPCGQHGPYTFYKAFKYTKNGVKRIVTLSEFFFVKMWRDSDLLCIGELQLLWTDKNSEQMLASLRLYFLPENTPEGRTDHGEDEVLAISEKVVIKVEDLVTWMTAEAEWSWGRLAKCERDLTTTPEVGGTEPPTTQEEEQTKDEGVKEEEVAPPRKPAGVSFAPGDSHLDFGDVENERRIVAESQKDLDDPHVIILSFPRYCRYRAMMKRLEGVEDSYLKLKLVNALGGFYVTHPNTRVLFCKDTFDYPELEGHEMLCNHLAPKLKGRPRGRRKKRSASPGSESNESESSVPNGYNSKGDARPEIRCDSGGPIRRSTRCHENNENKEFIRKLTAFMKSNRTPIGRTPSLGYKELNLHEFFSKVQKLGGYDNVTANRLWKSIFEDISGYQNNISATVIRRHYERFLLSYERHLKGEQYKPLPVSERRRLKSKRGSSLSDAESSGGDTNSSVATTVSTSTVTENKESKSENKISSLRSIRVKPERQKEKQQAAENDSKPTNPADPKQTNVPEKAEVKPRMDTLVINSTNMTSKFIPADSSVKLEYTVKQELTVKSENAKDINVKTEDVKMEADIKDEVINMESYLEVKIEVKEEGIKNEDEKCDGMKSEEDSGQNTTAVSSQGAASPKSSEETSPYASLGSTPQNHAFKSKENSFEQERSETTVTPAAAESFKNKFIQEVKKRKLDILKEGGLEVTPVKPSLLLDSPARPSVIQQTSSPKPMQPPSVTSVPRRTSADFPQTLNISKIRIPPTTPTKKPSVAATNNSFAFMNGTVPPKVVQSKSIYTYSEKTIYGNPKDVLTTFQPAVAHTPKFRDTIPQHSGGDPVDLSVTSPQKPVLEIMRVPQLPYTPYNRDTVTKNLTTPLMDGRRLGPNLEITLVNPKNKASNQPTANSLPKPHSYSAQGHVSSTQSQSQKRRVSDYYSPRKVMKGDDKFVKPLPVDLNVPNPFKNSSQPKAQTSKPSMASPTLPTFPPFLAQLYEQTAKSGISPYLPFMDPAMYYSATMQNLYSAQSLNNASFLPIPTPEQIKLYTELMARSRLNFPMQMPLDGVNSFVNNNLKKQ</sequence>
<keyword evidence="2" id="KW-0804">Transcription</keyword>
<feature type="compositionally biased region" description="Basic and acidic residues" evidence="4">
    <location>
        <begin position="152"/>
        <end position="163"/>
    </location>
</feature>
<dbReference type="Gene3D" id="2.30.30.490">
    <property type="match status" value="1"/>
</dbReference>
<dbReference type="OrthoDB" id="1938591at2759"/>
<feature type="domain" description="ARID" evidence="5">
    <location>
        <begin position="332"/>
        <end position="423"/>
    </location>
</feature>
<feature type="compositionally biased region" description="Basic and acidic residues" evidence="4">
    <location>
        <begin position="489"/>
        <end position="505"/>
    </location>
</feature>
<evidence type="ECO:0000313" key="7">
    <source>
        <dbReference type="Proteomes" id="UP000410492"/>
    </source>
</evidence>
<accession>A0A653DBA2</accession>
<dbReference type="InterPro" id="IPR051232">
    <property type="entry name" value="ARID/SWI1_ChromRemod"/>
</dbReference>
<evidence type="ECO:0000259" key="5">
    <source>
        <dbReference type="PROSITE" id="PS51011"/>
    </source>
</evidence>
<feature type="compositionally biased region" description="Polar residues" evidence="4">
    <location>
        <begin position="956"/>
        <end position="972"/>
    </location>
</feature>
<feature type="region of interest" description="Disordered" evidence="4">
    <location>
        <begin position="607"/>
        <end position="674"/>
    </location>
</feature>
<dbReference type="InterPro" id="IPR036431">
    <property type="entry name" value="ARID_dom_sf"/>
</dbReference>
<keyword evidence="7" id="KW-1185">Reference proteome</keyword>
<dbReference type="Pfam" id="PF01388">
    <property type="entry name" value="ARID"/>
    <property type="match status" value="1"/>
</dbReference>
<keyword evidence="1" id="KW-0805">Transcription regulation</keyword>
<dbReference type="SUPFAM" id="SSF46774">
    <property type="entry name" value="ARID-like"/>
    <property type="match status" value="1"/>
</dbReference>
<feature type="compositionally biased region" description="Basic and acidic residues" evidence="4">
    <location>
        <begin position="657"/>
        <end position="669"/>
    </location>
</feature>
<evidence type="ECO:0000256" key="4">
    <source>
        <dbReference type="SAM" id="MobiDB-lite"/>
    </source>
</evidence>
<gene>
    <name evidence="6" type="ORF">CALMAC_LOCUS15615</name>
</gene>
<keyword evidence="3" id="KW-0539">Nucleus</keyword>
<dbReference type="GO" id="GO:0006357">
    <property type="term" value="P:regulation of transcription by RNA polymerase II"/>
    <property type="evidence" value="ECO:0007669"/>
    <property type="project" value="TreeGrafter"/>
</dbReference>
<dbReference type="PANTHER" id="PTHR13964:SF44">
    <property type="entry name" value="ARID DOMAIN-CONTAINING PROTEIN"/>
    <property type="match status" value="1"/>
</dbReference>
<feature type="region of interest" description="Disordered" evidence="4">
    <location>
        <begin position="133"/>
        <end position="177"/>
    </location>
</feature>
<dbReference type="InterPro" id="IPR043151">
    <property type="entry name" value="BAH_sf"/>
</dbReference>
<dbReference type="PROSITE" id="PS51011">
    <property type="entry name" value="ARID"/>
    <property type="match status" value="1"/>
</dbReference>
<feature type="compositionally biased region" description="Low complexity" evidence="4">
    <location>
        <begin position="456"/>
        <end position="470"/>
    </location>
</feature>
<name>A0A653DBA2_CALMS</name>
<feature type="compositionally biased region" description="Polar residues" evidence="4">
    <location>
        <begin position="720"/>
        <end position="741"/>
    </location>
</feature>
<feature type="compositionally biased region" description="Polar residues" evidence="4">
    <location>
        <begin position="621"/>
        <end position="655"/>
    </location>
</feature>
<dbReference type="AlphaFoldDB" id="A0A653DBA2"/>
<feature type="compositionally biased region" description="Basic residues" evidence="4">
    <location>
        <begin position="274"/>
        <end position="287"/>
    </location>
</feature>